<proteinExistence type="predicted"/>
<dbReference type="Proteomes" id="UP001156389">
    <property type="component" value="Unassembled WGS sequence"/>
</dbReference>
<dbReference type="RefSeq" id="WP_260218475.1">
    <property type="nucleotide sequence ID" value="NZ_JAJAGO010000006.1"/>
</dbReference>
<reference evidence="1 2" key="1">
    <citation type="submission" date="2021-10" db="EMBL/GenBank/DDBJ databases">
        <title>Streptomyces gossypii sp. nov., isolated from soil collected from cotton field.</title>
        <authorList>
            <person name="Ge X."/>
            <person name="Chen X."/>
            <person name="Liu W."/>
        </authorList>
    </citation>
    <scope>NUCLEOTIDE SEQUENCE [LARGE SCALE GENOMIC DNA]</scope>
    <source>
        <strain evidence="1 2">N2-109</strain>
    </source>
</reference>
<evidence type="ECO:0000313" key="2">
    <source>
        <dbReference type="Proteomes" id="UP001156389"/>
    </source>
</evidence>
<organism evidence="1 2">
    <name type="scientific">Streptomyces gossypii</name>
    <dbReference type="NCBI Taxonomy" id="2883101"/>
    <lineage>
        <taxon>Bacteria</taxon>
        <taxon>Bacillati</taxon>
        <taxon>Actinomycetota</taxon>
        <taxon>Actinomycetes</taxon>
        <taxon>Kitasatosporales</taxon>
        <taxon>Streptomycetaceae</taxon>
        <taxon>Streptomyces</taxon>
    </lineage>
</organism>
<evidence type="ECO:0008006" key="3">
    <source>
        <dbReference type="Google" id="ProtNLM"/>
    </source>
</evidence>
<gene>
    <name evidence="1" type="ORF">LHJ74_14735</name>
</gene>
<name>A0ABT2JTC4_9ACTN</name>
<keyword evidence="2" id="KW-1185">Reference proteome</keyword>
<evidence type="ECO:0000313" key="1">
    <source>
        <dbReference type="EMBL" id="MCT2591148.1"/>
    </source>
</evidence>
<comment type="caution">
    <text evidence="1">The sequence shown here is derived from an EMBL/GenBank/DDBJ whole genome shotgun (WGS) entry which is preliminary data.</text>
</comment>
<dbReference type="EMBL" id="JAJAGO010000006">
    <property type="protein sequence ID" value="MCT2591148.1"/>
    <property type="molecule type" value="Genomic_DNA"/>
</dbReference>
<protein>
    <recommendedName>
        <fullName evidence="3">Tail terminator</fullName>
    </recommendedName>
</protein>
<accession>A0ABT2JTC4</accession>
<sequence length="151" mass="16145">MSLDLRDLLSRAQSHAAALGHFERINTHEPKNPPGYGLSAAIWVQRVTPVRTSGLTSTTVRVELGVRLYSPVDVGDPDGIDPNLIAAADALMAAYSGDFELGGAVRQVDLLGAHGEPMDAQAGYLEQDGTTFRVITIALPLVINDLWEQAP</sequence>